<name>A0A0V1FSS7_TRIPS</name>
<proteinExistence type="predicted"/>
<dbReference type="PROSITE" id="PS51257">
    <property type="entry name" value="PROKAR_LIPOPROTEIN"/>
    <property type="match status" value="1"/>
</dbReference>
<reference evidence="3 4" key="1">
    <citation type="submission" date="2015-01" db="EMBL/GenBank/DDBJ databases">
        <title>Evolution of Trichinella species and genotypes.</title>
        <authorList>
            <person name="Korhonen P.K."/>
            <person name="Edoardo P."/>
            <person name="Giuseppe L.R."/>
            <person name="Gasser R.B."/>
        </authorList>
    </citation>
    <scope>NUCLEOTIDE SEQUENCE [LARGE SCALE GENOMIC DNA]</scope>
    <source>
        <strain evidence="1">ISS141</strain>
        <strain evidence="2">ISS470</strain>
    </source>
</reference>
<evidence type="ECO:0000313" key="2">
    <source>
        <dbReference type="EMBL" id="KRY89114.1"/>
    </source>
</evidence>
<dbReference type="EMBL" id="JYDU01000010">
    <property type="protein sequence ID" value="KRY00132.1"/>
    <property type="molecule type" value="Genomic_DNA"/>
</dbReference>
<accession>A0A0V1FSS7</accession>
<keyword evidence="4" id="KW-1185">Reference proteome</keyword>
<dbReference type="OrthoDB" id="5918570at2759"/>
<dbReference type="AlphaFoldDB" id="A0A0V1FSS7"/>
<sequence length="83" mass="9037">MYGKQLLISLWYNLECTIYAPGSQGCQHSNVVTRSKYQYVPRCTLPQQKFIVGLRSGFAGPDDVVAVSGIALPGGCTSWTLPV</sequence>
<gene>
    <name evidence="2" type="ORF">T4D_15818</name>
    <name evidence="1" type="ORF">T4E_11178</name>
</gene>
<dbReference type="Proteomes" id="UP000054995">
    <property type="component" value="Unassembled WGS sequence"/>
</dbReference>
<evidence type="ECO:0000313" key="3">
    <source>
        <dbReference type="Proteomes" id="UP000054815"/>
    </source>
</evidence>
<dbReference type="EMBL" id="JYDT01000035">
    <property type="protein sequence ID" value="KRY89114.1"/>
    <property type="molecule type" value="Genomic_DNA"/>
</dbReference>
<dbReference type="Proteomes" id="UP000054815">
    <property type="component" value="Unassembled WGS sequence"/>
</dbReference>
<evidence type="ECO:0000313" key="1">
    <source>
        <dbReference type="EMBL" id="KRY00132.1"/>
    </source>
</evidence>
<comment type="caution">
    <text evidence="2">The sequence shown here is derived from an EMBL/GenBank/DDBJ whole genome shotgun (WGS) entry which is preliminary data.</text>
</comment>
<evidence type="ECO:0000313" key="4">
    <source>
        <dbReference type="Proteomes" id="UP000054995"/>
    </source>
</evidence>
<organism evidence="2 4">
    <name type="scientific">Trichinella pseudospiralis</name>
    <name type="common">Parasitic roundworm</name>
    <dbReference type="NCBI Taxonomy" id="6337"/>
    <lineage>
        <taxon>Eukaryota</taxon>
        <taxon>Metazoa</taxon>
        <taxon>Ecdysozoa</taxon>
        <taxon>Nematoda</taxon>
        <taxon>Enoplea</taxon>
        <taxon>Dorylaimia</taxon>
        <taxon>Trichinellida</taxon>
        <taxon>Trichinellidae</taxon>
        <taxon>Trichinella</taxon>
    </lineage>
</organism>
<protein>
    <submittedName>
        <fullName evidence="2">Uncharacterized protein</fullName>
    </submittedName>
</protein>